<comment type="caution">
    <text evidence="6">The sequence shown here is derived from an EMBL/GenBank/DDBJ whole genome shotgun (WGS) entry which is preliminary data.</text>
</comment>
<gene>
    <name evidence="6" type="ORF">C8Q71DRAFT_774917</name>
</gene>
<evidence type="ECO:0000259" key="5">
    <source>
        <dbReference type="PROSITE" id="PS50174"/>
    </source>
</evidence>
<name>A0ABQ8K7N3_9APHY</name>
<dbReference type="InterPro" id="IPR000467">
    <property type="entry name" value="G_patch_dom"/>
</dbReference>
<feature type="compositionally biased region" description="Acidic residues" evidence="4">
    <location>
        <begin position="71"/>
        <end position="81"/>
    </location>
</feature>
<dbReference type="EMBL" id="JADCUA010000019">
    <property type="protein sequence ID" value="KAH9833292.1"/>
    <property type="molecule type" value="Genomic_DNA"/>
</dbReference>
<reference evidence="6 7" key="1">
    <citation type="journal article" date="2021" name="Environ. Microbiol.">
        <title>Gene family expansions and transcriptome signatures uncover fungal adaptations to wood decay.</title>
        <authorList>
            <person name="Hage H."/>
            <person name="Miyauchi S."/>
            <person name="Viragh M."/>
            <person name="Drula E."/>
            <person name="Min B."/>
            <person name="Chaduli D."/>
            <person name="Navarro D."/>
            <person name="Favel A."/>
            <person name="Norest M."/>
            <person name="Lesage-Meessen L."/>
            <person name="Balint B."/>
            <person name="Merenyi Z."/>
            <person name="de Eugenio L."/>
            <person name="Morin E."/>
            <person name="Martinez A.T."/>
            <person name="Baldrian P."/>
            <person name="Stursova M."/>
            <person name="Martinez M.J."/>
            <person name="Novotny C."/>
            <person name="Magnuson J.K."/>
            <person name="Spatafora J.W."/>
            <person name="Maurice S."/>
            <person name="Pangilinan J."/>
            <person name="Andreopoulos W."/>
            <person name="LaButti K."/>
            <person name="Hundley H."/>
            <person name="Na H."/>
            <person name="Kuo A."/>
            <person name="Barry K."/>
            <person name="Lipzen A."/>
            <person name="Henrissat B."/>
            <person name="Riley R."/>
            <person name="Ahrendt S."/>
            <person name="Nagy L.G."/>
            <person name="Grigoriev I.V."/>
            <person name="Martin F."/>
            <person name="Rosso M.N."/>
        </authorList>
    </citation>
    <scope>NUCLEOTIDE SEQUENCE [LARGE SCALE GENOMIC DNA]</scope>
    <source>
        <strain evidence="6 7">CIRM-BRFM 1785</strain>
    </source>
</reference>
<dbReference type="RefSeq" id="XP_047776058.1">
    <property type="nucleotide sequence ID" value="XM_047924563.1"/>
</dbReference>
<sequence>MSSSKVSFTIHRPTASRGDSGSTDSAPEANFKVPPLPKRLVAPSNGGSPLRSSAPAPRARRHDYHAHEKDSSDEEDGETDELVTGFDQSGVQRLHDKRKAPEGPLVIPALRNKDWRELARKRKSLYVPPQSAATGADGSVGGLGTRDAINSGPQLSGLQVNKRVKLDEDEGSVRSTPPADEGAQTATESVKKEEETEDARALRAILASTANGDDPDAPHIDAIPLATPAPSEDDVYKQDVEELPESASLEDYDRVPVSQFGAALLRGMGWKEGMAASKKNRGPVEPYLPQARPALLGIGAKEKEVLDDGSKGKKGKGRPERRYVPVIKKERARDGSEDRERSSTRSSSLERRKDRDRDGDRRDRDHGKDRERYRDRDRDHGRDKERDRDRDQRRDDRDYGYDKDRRRDRRDGDHDSSRKERDSRRDRSPDRSDSDRRRDRDRDRRY</sequence>
<protein>
    <submittedName>
        <fullName evidence="6">DExH-box splicing factor binding site-domain-containing protein</fullName>
    </submittedName>
</protein>
<proteinExistence type="inferred from homology"/>
<organism evidence="6 7">
    <name type="scientific">Rhodofomes roseus</name>
    <dbReference type="NCBI Taxonomy" id="34475"/>
    <lineage>
        <taxon>Eukaryota</taxon>
        <taxon>Fungi</taxon>
        <taxon>Dikarya</taxon>
        <taxon>Basidiomycota</taxon>
        <taxon>Agaricomycotina</taxon>
        <taxon>Agaricomycetes</taxon>
        <taxon>Polyporales</taxon>
        <taxon>Rhodofomes</taxon>
    </lineage>
</organism>
<feature type="compositionally biased region" description="Basic and acidic residues" evidence="4">
    <location>
        <begin position="189"/>
        <end position="201"/>
    </location>
</feature>
<evidence type="ECO:0000256" key="4">
    <source>
        <dbReference type="SAM" id="MobiDB-lite"/>
    </source>
</evidence>
<evidence type="ECO:0000256" key="3">
    <source>
        <dbReference type="ARBA" id="ARBA00023242"/>
    </source>
</evidence>
<feature type="region of interest" description="Disordered" evidence="4">
    <location>
        <begin position="299"/>
        <end position="446"/>
    </location>
</feature>
<dbReference type="Pfam" id="PF12656">
    <property type="entry name" value="G-patch_2"/>
    <property type="match status" value="1"/>
</dbReference>
<feature type="compositionally biased region" description="Low complexity" evidence="4">
    <location>
        <begin position="48"/>
        <end position="57"/>
    </location>
</feature>
<dbReference type="PANTHER" id="PTHR15818:SF2">
    <property type="entry name" value="G-PATCH DOMAIN AND KOW MOTIFS-CONTAINING PROTEIN"/>
    <property type="match status" value="1"/>
</dbReference>
<dbReference type="InterPro" id="IPR026822">
    <property type="entry name" value="Spp2/MOS2_G-patch"/>
</dbReference>
<feature type="region of interest" description="Disordered" evidence="4">
    <location>
        <begin position="126"/>
        <end position="250"/>
    </location>
</feature>
<dbReference type="GeneID" id="72005295"/>
<evidence type="ECO:0000313" key="7">
    <source>
        <dbReference type="Proteomes" id="UP000814176"/>
    </source>
</evidence>
<feature type="compositionally biased region" description="Acidic residues" evidence="4">
    <location>
        <begin position="241"/>
        <end position="250"/>
    </location>
</feature>
<comment type="subcellular location">
    <subcellularLocation>
        <location evidence="1">Nucleus</location>
    </subcellularLocation>
</comment>
<feature type="compositionally biased region" description="Basic and acidic residues" evidence="4">
    <location>
        <begin position="300"/>
        <end position="446"/>
    </location>
</feature>
<dbReference type="Proteomes" id="UP000814176">
    <property type="component" value="Unassembled WGS sequence"/>
</dbReference>
<keyword evidence="7" id="KW-1185">Reference proteome</keyword>
<evidence type="ECO:0000313" key="6">
    <source>
        <dbReference type="EMBL" id="KAH9833292.1"/>
    </source>
</evidence>
<keyword evidence="3" id="KW-0539">Nucleus</keyword>
<dbReference type="PROSITE" id="PS50174">
    <property type="entry name" value="G_PATCH"/>
    <property type="match status" value="1"/>
</dbReference>
<feature type="region of interest" description="Disordered" evidence="4">
    <location>
        <begin position="1"/>
        <end position="106"/>
    </location>
</feature>
<feature type="domain" description="G-patch" evidence="5">
    <location>
        <begin position="257"/>
        <end position="303"/>
    </location>
</feature>
<evidence type="ECO:0000256" key="1">
    <source>
        <dbReference type="ARBA" id="ARBA00004123"/>
    </source>
</evidence>
<dbReference type="InterPro" id="IPR045166">
    <property type="entry name" value="Spp2-like"/>
</dbReference>
<dbReference type="PANTHER" id="PTHR15818">
    <property type="entry name" value="G PATCH AND KOW-CONTAINING"/>
    <property type="match status" value="1"/>
</dbReference>
<evidence type="ECO:0000256" key="2">
    <source>
        <dbReference type="ARBA" id="ARBA00008576"/>
    </source>
</evidence>
<comment type="similarity">
    <text evidence="2">Belongs to the SPP2 family.</text>
</comment>
<accession>A0ABQ8K7N3</accession>